<dbReference type="EMBL" id="MGFD01000027">
    <property type="protein sequence ID" value="OGL98545.1"/>
    <property type="molecule type" value="Genomic_DNA"/>
</dbReference>
<dbReference type="STRING" id="1802421.A2318_00160"/>
<dbReference type="Pfam" id="PF04073">
    <property type="entry name" value="tRNA_edit"/>
    <property type="match status" value="1"/>
</dbReference>
<dbReference type="GO" id="GO:0002161">
    <property type="term" value="F:aminoacyl-tRNA deacylase activity"/>
    <property type="evidence" value="ECO:0007669"/>
    <property type="project" value="InterPro"/>
</dbReference>
<evidence type="ECO:0000259" key="1">
    <source>
        <dbReference type="Pfam" id="PF04073"/>
    </source>
</evidence>
<dbReference type="InterPro" id="IPR007214">
    <property type="entry name" value="YbaK/aa-tRNA-synth-assoc-dom"/>
</dbReference>
<organism evidence="2 3">
    <name type="scientific">Candidatus Uhrbacteria bacterium RIFOXYB2_FULL_45_11</name>
    <dbReference type="NCBI Taxonomy" id="1802421"/>
    <lineage>
        <taxon>Bacteria</taxon>
        <taxon>Candidatus Uhriibacteriota</taxon>
    </lineage>
</organism>
<feature type="domain" description="YbaK/aminoacyl-tRNA synthetase-associated" evidence="1">
    <location>
        <begin position="27"/>
        <end position="144"/>
    </location>
</feature>
<comment type="caution">
    <text evidence="2">The sequence shown here is derived from an EMBL/GenBank/DDBJ whole genome shotgun (WGS) entry which is preliminary data.</text>
</comment>
<dbReference type="Proteomes" id="UP000177331">
    <property type="component" value="Unassembled WGS sequence"/>
</dbReference>
<accession>A0A1F7W6W3</accession>
<dbReference type="SUPFAM" id="SSF55826">
    <property type="entry name" value="YbaK/ProRS associated domain"/>
    <property type="match status" value="1"/>
</dbReference>
<dbReference type="Gene3D" id="3.90.960.10">
    <property type="entry name" value="YbaK/aminoacyl-tRNA synthetase-associated domain"/>
    <property type="match status" value="1"/>
</dbReference>
<dbReference type="AlphaFoldDB" id="A0A1F7W6W3"/>
<name>A0A1F7W6W3_9BACT</name>
<proteinExistence type="predicted"/>
<reference evidence="2 3" key="1">
    <citation type="journal article" date="2016" name="Nat. Commun.">
        <title>Thousands of microbial genomes shed light on interconnected biogeochemical processes in an aquifer system.</title>
        <authorList>
            <person name="Anantharaman K."/>
            <person name="Brown C.T."/>
            <person name="Hug L.A."/>
            <person name="Sharon I."/>
            <person name="Castelle C.J."/>
            <person name="Probst A.J."/>
            <person name="Thomas B.C."/>
            <person name="Singh A."/>
            <person name="Wilkins M.J."/>
            <person name="Karaoz U."/>
            <person name="Brodie E.L."/>
            <person name="Williams K.H."/>
            <person name="Hubbard S.S."/>
            <person name="Banfield J.F."/>
        </authorList>
    </citation>
    <scope>NUCLEOTIDE SEQUENCE [LARGE SCALE GENOMIC DNA]</scope>
</reference>
<evidence type="ECO:0000313" key="3">
    <source>
        <dbReference type="Proteomes" id="UP000177331"/>
    </source>
</evidence>
<sequence>MSSAPTCYEILVALLYASGCEYTLEHHEPTLTSADASRVRGVSMRTGAKAIVTKGHKTGTHYLFVMPADLKLDNAKAKAATGEGVGFAPDPFEVTGCVPGSVPPFGSLFNIKTFCDPRLSENERIHFNAGSLTDSVDMKFEDYIAIEKPILMEIGKLPTVQT</sequence>
<gene>
    <name evidence="2" type="ORF">A2318_00160</name>
</gene>
<protein>
    <recommendedName>
        <fullName evidence="1">YbaK/aminoacyl-tRNA synthetase-associated domain-containing protein</fullName>
    </recommendedName>
</protein>
<evidence type="ECO:0000313" key="2">
    <source>
        <dbReference type="EMBL" id="OGL98545.1"/>
    </source>
</evidence>
<dbReference type="InterPro" id="IPR036754">
    <property type="entry name" value="YbaK/aa-tRNA-synt-asso_dom_sf"/>
</dbReference>